<reference evidence="1" key="2">
    <citation type="journal article" date="2015" name="Fish Shellfish Immunol.">
        <title>Early steps in the European eel (Anguilla anguilla)-Vibrio vulnificus interaction in the gills: Role of the RtxA13 toxin.</title>
        <authorList>
            <person name="Callol A."/>
            <person name="Pajuelo D."/>
            <person name="Ebbesson L."/>
            <person name="Teles M."/>
            <person name="MacKenzie S."/>
            <person name="Amaro C."/>
        </authorList>
    </citation>
    <scope>NUCLEOTIDE SEQUENCE</scope>
</reference>
<evidence type="ECO:0000313" key="1">
    <source>
        <dbReference type="EMBL" id="JAH65351.1"/>
    </source>
</evidence>
<accession>A0A0E9UHY7</accession>
<protein>
    <submittedName>
        <fullName evidence="1">Uncharacterized protein</fullName>
    </submittedName>
</protein>
<organism evidence="1">
    <name type="scientific">Anguilla anguilla</name>
    <name type="common">European freshwater eel</name>
    <name type="synonym">Muraena anguilla</name>
    <dbReference type="NCBI Taxonomy" id="7936"/>
    <lineage>
        <taxon>Eukaryota</taxon>
        <taxon>Metazoa</taxon>
        <taxon>Chordata</taxon>
        <taxon>Craniata</taxon>
        <taxon>Vertebrata</taxon>
        <taxon>Euteleostomi</taxon>
        <taxon>Actinopterygii</taxon>
        <taxon>Neopterygii</taxon>
        <taxon>Teleostei</taxon>
        <taxon>Anguilliformes</taxon>
        <taxon>Anguillidae</taxon>
        <taxon>Anguilla</taxon>
    </lineage>
</organism>
<dbReference type="AlphaFoldDB" id="A0A0E9UHY7"/>
<dbReference type="EMBL" id="GBXM01043226">
    <property type="protein sequence ID" value="JAH65351.1"/>
    <property type="molecule type" value="Transcribed_RNA"/>
</dbReference>
<proteinExistence type="predicted"/>
<sequence length="55" mass="6779">MHSIFQIDIAQHSTKKFSEKLLQRAFTRELDSILWRWEFIIEQSILYTHTYFSLM</sequence>
<reference evidence="1" key="1">
    <citation type="submission" date="2014-11" db="EMBL/GenBank/DDBJ databases">
        <authorList>
            <person name="Amaro Gonzalez C."/>
        </authorList>
    </citation>
    <scope>NUCLEOTIDE SEQUENCE</scope>
</reference>
<name>A0A0E9UHY7_ANGAN</name>